<dbReference type="FunFam" id="3.30.160.60:FF:000624">
    <property type="entry name" value="zinc finger protein 697"/>
    <property type="match status" value="1"/>
</dbReference>
<evidence type="ECO:0000256" key="2">
    <source>
        <dbReference type="ARBA" id="ARBA00022723"/>
    </source>
</evidence>
<evidence type="ECO:0000313" key="12">
    <source>
        <dbReference type="Proteomes" id="UP001314205"/>
    </source>
</evidence>
<dbReference type="Gene3D" id="3.40.1800.20">
    <property type="match status" value="1"/>
</dbReference>
<organism evidence="11 12">
    <name type="scientific">Parnassius mnemosyne</name>
    <name type="common">clouded apollo</name>
    <dbReference type="NCBI Taxonomy" id="213953"/>
    <lineage>
        <taxon>Eukaryota</taxon>
        <taxon>Metazoa</taxon>
        <taxon>Ecdysozoa</taxon>
        <taxon>Arthropoda</taxon>
        <taxon>Hexapoda</taxon>
        <taxon>Insecta</taxon>
        <taxon>Pterygota</taxon>
        <taxon>Neoptera</taxon>
        <taxon>Endopterygota</taxon>
        <taxon>Lepidoptera</taxon>
        <taxon>Glossata</taxon>
        <taxon>Ditrysia</taxon>
        <taxon>Papilionoidea</taxon>
        <taxon>Papilionidae</taxon>
        <taxon>Parnassiinae</taxon>
        <taxon>Parnassini</taxon>
        <taxon>Parnassius</taxon>
        <taxon>Driopa</taxon>
    </lineage>
</organism>
<feature type="domain" description="C2H2-type" evidence="9">
    <location>
        <begin position="444"/>
        <end position="471"/>
    </location>
</feature>
<keyword evidence="5 8" id="KW-0862">Zinc</keyword>
<evidence type="ECO:0000259" key="10">
    <source>
        <dbReference type="PROSITE" id="PS51915"/>
    </source>
</evidence>
<dbReference type="GO" id="GO:0005634">
    <property type="term" value="C:nucleus"/>
    <property type="evidence" value="ECO:0007669"/>
    <property type="project" value="UniProtKB-SubCell"/>
</dbReference>
<evidence type="ECO:0000256" key="1">
    <source>
        <dbReference type="ARBA" id="ARBA00004123"/>
    </source>
</evidence>
<feature type="domain" description="C2H2-type" evidence="9">
    <location>
        <begin position="416"/>
        <end position="443"/>
    </location>
</feature>
<dbReference type="SUPFAM" id="SSF57716">
    <property type="entry name" value="Glucocorticoid receptor-like (DNA-binding domain)"/>
    <property type="match status" value="1"/>
</dbReference>
<dbReference type="InterPro" id="IPR050888">
    <property type="entry name" value="ZnF_C2H2-type_TF"/>
</dbReference>
<evidence type="ECO:0000256" key="4">
    <source>
        <dbReference type="ARBA" id="ARBA00022771"/>
    </source>
</evidence>
<feature type="domain" description="C2H2-type" evidence="9">
    <location>
        <begin position="248"/>
        <end position="270"/>
    </location>
</feature>
<accession>A0AAV1KLK7</accession>
<evidence type="ECO:0008006" key="13">
    <source>
        <dbReference type="Google" id="ProtNLM"/>
    </source>
</evidence>
<feature type="domain" description="C2H2-type" evidence="9">
    <location>
        <begin position="387"/>
        <end position="412"/>
    </location>
</feature>
<feature type="domain" description="ZAD" evidence="10">
    <location>
        <begin position="43"/>
        <end position="118"/>
    </location>
</feature>
<dbReference type="FunFam" id="3.30.160.60:FF:000446">
    <property type="entry name" value="Zinc finger protein"/>
    <property type="match status" value="1"/>
</dbReference>
<dbReference type="InterPro" id="IPR012934">
    <property type="entry name" value="Znf_AD"/>
</dbReference>
<keyword evidence="3" id="KW-0677">Repeat</keyword>
<evidence type="ECO:0000313" key="11">
    <source>
        <dbReference type="EMBL" id="CAK1583918.1"/>
    </source>
</evidence>
<feature type="binding site" evidence="8">
    <location>
        <position position="45"/>
    </location>
    <ligand>
        <name>Zn(2+)</name>
        <dbReference type="ChEBI" id="CHEBI:29105"/>
    </ligand>
</feature>
<evidence type="ECO:0000256" key="7">
    <source>
        <dbReference type="PROSITE-ProRule" id="PRU00042"/>
    </source>
</evidence>
<dbReference type="Proteomes" id="UP001314205">
    <property type="component" value="Unassembled WGS sequence"/>
</dbReference>
<reference evidence="11 12" key="1">
    <citation type="submission" date="2023-11" db="EMBL/GenBank/DDBJ databases">
        <authorList>
            <person name="Hedman E."/>
            <person name="Englund M."/>
            <person name="Stromberg M."/>
            <person name="Nyberg Akerstrom W."/>
            <person name="Nylinder S."/>
            <person name="Jareborg N."/>
            <person name="Kallberg Y."/>
            <person name="Kronander E."/>
        </authorList>
    </citation>
    <scope>NUCLEOTIDE SEQUENCE [LARGE SCALE GENOMIC DNA]</scope>
</reference>
<dbReference type="AlphaFoldDB" id="A0AAV1KLK7"/>
<feature type="binding site" evidence="8">
    <location>
        <position position="91"/>
    </location>
    <ligand>
        <name>Zn(2+)</name>
        <dbReference type="ChEBI" id="CHEBI:29105"/>
    </ligand>
</feature>
<dbReference type="InterPro" id="IPR013087">
    <property type="entry name" value="Znf_C2H2_type"/>
</dbReference>
<dbReference type="Pfam" id="PF07776">
    <property type="entry name" value="zf-AD"/>
    <property type="match status" value="1"/>
</dbReference>
<evidence type="ECO:0000259" key="9">
    <source>
        <dbReference type="PROSITE" id="PS50157"/>
    </source>
</evidence>
<keyword evidence="12" id="KW-1185">Reference proteome</keyword>
<dbReference type="PANTHER" id="PTHR24406">
    <property type="entry name" value="TRANSCRIPTIONAL REPRESSOR CTCFL-RELATED"/>
    <property type="match status" value="1"/>
</dbReference>
<comment type="subcellular location">
    <subcellularLocation>
        <location evidence="1">Nucleus</location>
    </subcellularLocation>
</comment>
<proteinExistence type="predicted"/>
<feature type="binding site" evidence="8">
    <location>
        <position position="94"/>
    </location>
    <ligand>
        <name>Zn(2+)</name>
        <dbReference type="ChEBI" id="CHEBI:29105"/>
    </ligand>
</feature>
<dbReference type="SMART" id="SM00355">
    <property type="entry name" value="ZnF_C2H2"/>
    <property type="match status" value="8"/>
</dbReference>
<sequence>MNNSTEQIFIVNSPGNHSEIGPQKNSENTSSQVNLENVEDFSNVCRTCATITEFVIPIFMGEGLQNNLADKIRKHLPIQVLEQDVLPRVVCYQCASTLLAWHELVQCCVQADKALKTRLAVIQHNQKNSKHEAGENIHKESQAKSRKLLCVSSIKKVLTEYFKLSDEDLDHSGLEFICEKCDNESSFQTLQSFVEHLKLQHKFEIKDNKSVENFMKEYVSIVEMLVSEDQIADLEPEKGMVDVKIPRFYCPFCENAFSSTTRLICHLNQHVDVCIEKGVACCDNVYKDTKSFAVHLQERHVNHPPNATNICQSCGFAAEDSQQLQSHVSKEHYVEKDDVNNVKERLENHDRCQKYIPAVCPECNKTFSNKYNMLVHMKSHNGTTEKFHCNRCNKTYKSQASLKFHQKVSHEGILSFLCSYCGEAFPSRVERDVHTRIHSGKKPYTCKYCGNSYRAKNTLDRHVEIHLDIRKYECHICSKKFRKRTHLNYHLTTHKRKK</sequence>
<comment type="caution">
    <text evidence="11">The sequence shown here is derived from an EMBL/GenBank/DDBJ whole genome shotgun (WGS) entry which is preliminary data.</text>
</comment>
<dbReference type="Pfam" id="PF00096">
    <property type="entry name" value="zf-C2H2"/>
    <property type="match status" value="2"/>
</dbReference>
<dbReference type="Gene3D" id="3.30.160.60">
    <property type="entry name" value="Classic Zinc Finger"/>
    <property type="match status" value="3"/>
</dbReference>
<dbReference type="SMART" id="SM00868">
    <property type="entry name" value="zf-AD"/>
    <property type="match status" value="1"/>
</dbReference>
<feature type="binding site" evidence="8">
    <location>
        <position position="48"/>
    </location>
    <ligand>
        <name>Zn(2+)</name>
        <dbReference type="ChEBI" id="CHEBI:29105"/>
    </ligand>
</feature>
<keyword evidence="2 8" id="KW-0479">Metal-binding</keyword>
<dbReference type="PROSITE" id="PS50157">
    <property type="entry name" value="ZINC_FINGER_C2H2_2"/>
    <property type="match status" value="6"/>
</dbReference>
<dbReference type="PROSITE" id="PS51915">
    <property type="entry name" value="ZAD"/>
    <property type="match status" value="1"/>
</dbReference>
<protein>
    <recommendedName>
        <fullName evidence="13">Zinc finger protein</fullName>
    </recommendedName>
</protein>
<evidence type="ECO:0000256" key="3">
    <source>
        <dbReference type="ARBA" id="ARBA00022737"/>
    </source>
</evidence>
<dbReference type="InterPro" id="IPR036236">
    <property type="entry name" value="Znf_C2H2_sf"/>
</dbReference>
<gene>
    <name evidence="11" type="ORF">PARMNEM_LOCUS5257</name>
</gene>
<dbReference type="PROSITE" id="PS00028">
    <property type="entry name" value="ZINC_FINGER_C2H2_1"/>
    <property type="match status" value="6"/>
</dbReference>
<feature type="domain" description="C2H2-type" evidence="9">
    <location>
        <begin position="358"/>
        <end position="385"/>
    </location>
</feature>
<dbReference type="SUPFAM" id="SSF57667">
    <property type="entry name" value="beta-beta-alpha zinc fingers"/>
    <property type="match status" value="2"/>
</dbReference>
<dbReference type="EMBL" id="CAVLGL010000057">
    <property type="protein sequence ID" value="CAK1583918.1"/>
    <property type="molecule type" value="Genomic_DNA"/>
</dbReference>
<keyword evidence="6" id="KW-0539">Nucleus</keyword>
<evidence type="ECO:0000256" key="6">
    <source>
        <dbReference type="ARBA" id="ARBA00023242"/>
    </source>
</evidence>
<dbReference type="GO" id="GO:0008270">
    <property type="term" value="F:zinc ion binding"/>
    <property type="evidence" value="ECO:0007669"/>
    <property type="project" value="UniProtKB-UniRule"/>
</dbReference>
<evidence type="ECO:0000256" key="5">
    <source>
        <dbReference type="ARBA" id="ARBA00022833"/>
    </source>
</evidence>
<evidence type="ECO:0000256" key="8">
    <source>
        <dbReference type="PROSITE-ProRule" id="PRU01263"/>
    </source>
</evidence>
<keyword evidence="4 7" id="KW-0863">Zinc-finger</keyword>
<name>A0AAV1KLK7_9NEOP</name>
<feature type="domain" description="C2H2-type" evidence="9">
    <location>
        <begin position="472"/>
        <end position="498"/>
    </location>
</feature>